<dbReference type="PANTHER" id="PTHR23335:SF1">
    <property type="entry name" value="CALMODULIN-BINDING TRANSCRIPTION ACTIVATOR, ISOFORM F"/>
    <property type="match status" value="1"/>
</dbReference>
<dbReference type="GO" id="GO:0006357">
    <property type="term" value="P:regulation of transcription by RNA polymerase II"/>
    <property type="evidence" value="ECO:0007669"/>
    <property type="project" value="TreeGrafter"/>
</dbReference>
<dbReference type="Pfam" id="PF12796">
    <property type="entry name" value="Ank_2"/>
    <property type="match status" value="1"/>
</dbReference>
<protein>
    <submittedName>
        <fullName evidence="3">Camt-1</fullName>
    </submittedName>
</protein>
<name>A0A7J7J6J0_BUGNE</name>
<dbReference type="Proteomes" id="UP000593567">
    <property type="component" value="Unassembled WGS sequence"/>
</dbReference>
<dbReference type="OrthoDB" id="407555at2759"/>
<keyword evidence="1" id="KW-0040">ANK repeat</keyword>
<keyword evidence="4" id="KW-1185">Reference proteome</keyword>
<dbReference type="Pfam" id="PF01833">
    <property type="entry name" value="TIG"/>
    <property type="match status" value="1"/>
</dbReference>
<dbReference type="GO" id="GO:0003712">
    <property type="term" value="F:transcription coregulator activity"/>
    <property type="evidence" value="ECO:0007669"/>
    <property type="project" value="TreeGrafter"/>
</dbReference>
<dbReference type="InterPro" id="IPR002110">
    <property type="entry name" value="Ankyrin_rpt"/>
</dbReference>
<reference evidence="3" key="1">
    <citation type="submission" date="2020-06" db="EMBL/GenBank/DDBJ databases">
        <title>Draft genome of Bugula neritina, a colonial animal packing powerful symbionts and potential medicines.</title>
        <authorList>
            <person name="Rayko M."/>
        </authorList>
    </citation>
    <scope>NUCLEOTIDE SEQUENCE [LARGE SCALE GENOMIC DNA]</scope>
    <source>
        <strain evidence="3">Kwan_BN1</strain>
    </source>
</reference>
<dbReference type="AlphaFoldDB" id="A0A7J7J6J0"/>
<dbReference type="GO" id="GO:0005634">
    <property type="term" value="C:nucleus"/>
    <property type="evidence" value="ECO:0007669"/>
    <property type="project" value="TreeGrafter"/>
</dbReference>
<dbReference type="InterPro" id="IPR014756">
    <property type="entry name" value="Ig_E-set"/>
</dbReference>
<organism evidence="3 4">
    <name type="scientific">Bugula neritina</name>
    <name type="common">Brown bryozoan</name>
    <name type="synonym">Sertularia neritina</name>
    <dbReference type="NCBI Taxonomy" id="10212"/>
    <lineage>
        <taxon>Eukaryota</taxon>
        <taxon>Metazoa</taxon>
        <taxon>Spiralia</taxon>
        <taxon>Lophotrochozoa</taxon>
        <taxon>Bryozoa</taxon>
        <taxon>Gymnolaemata</taxon>
        <taxon>Cheilostomatida</taxon>
        <taxon>Flustrina</taxon>
        <taxon>Buguloidea</taxon>
        <taxon>Bugulidae</taxon>
        <taxon>Bugula</taxon>
    </lineage>
</organism>
<dbReference type="SUPFAM" id="SSF81296">
    <property type="entry name" value="E set domains"/>
    <property type="match status" value="1"/>
</dbReference>
<dbReference type="PANTHER" id="PTHR23335">
    <property type="entry name" value="CALMODULIN-BINDING TRANSCRIPTION ACTIVATOR CAMTA"/>
    <property type="match status" value="1"/>
</dbReference>
<evidence type="ECO:0000259" key="2">
    <source>
        <dbReference type="Pfam" id="PF01833"/>
    </source>
</evidence>
<comment type="caution">
    <text evidence="3">The sequence shown here is derived from an EMBL/GenBank/DDBJ whole genome shotgun (WGS) entry which is preliminary data.</text>
</comment>
<evidence type="ECO:0000313" key="3">
    <source>
        <dbReference type="EMBL" id="KAF6021537.1"/>
    </source>
</evidence>
<accession>A0A7J7J6J0</accession>
<proteinExistence type="predicted"/>
<gene>
    <name evidence="3" type="ORF">EB796_020158</name>
</gene>
<dbReference type="InterPro" id="IPR013783">
    <property type="entry name" value="Ig-like_fold"/>
</dbReference>
<dbReference type="InterPro" id="IPR036770">
    <property type="entry name" value="Ankyrin_rpt-contain_sf"/>
</dbReference>
<dbReference type="Gene3D" id="1.25.40.20">
    <property type="entry name" value="Ankyrin repeat-containing domain"/>
    <property type="match status" value="1"/>
</dbReference>
<dbReference type="InterPro" id="IPR002909">
    <property type="entry name" value="IPT_dom"/>
</dbReference>
<feature type="domain" description="IPT/TIG" evidence="2">
    <location>
        <begin position="19"/>
        <end position="73"/>
    </location>
</feature>
<dbReference type="GO" id="GO:0003690">
    <property type="term" value="F:double-stranded DNA binding"/>
    <property type="evidence" value="ECO:0007669"/>
    <property type="project" value="TreeGrafter"/>
</dbReference>
<dbReference type="EMBL" id="VXIV02003014">
    <property type="protein sequence ID" value="KAF6021537.1"/>
    <property type="molecule type" value="Genomic_DNA"/>
</dbReference>
<sequence>MSCMAGGCKVLLVGPWKAATNTYSCIFGDKTVPAEFVQDGVLSCITPAHKQGSVQVTVACLDKIISESCQFEFRDRKYESLHHKSWFLCEESRLQMALVDRIEQIKCRLDILFPPPILADNMNLEQRVSALVQNIQRYKWRSKEPLPSASFKGLTLFHLAAALGYRTLLETLVAWRNESSSDILANEVSASTPDNNGCFPLHWACALGRMETALVLYYMDRLVLDEINKEGMTPLSLARAFRNKHIVEMLVQQEHSVLESKLEHQGLNKCTLFPINTLSGGLPLLQDAPHQSDTHP</sequence>
<evidence type="ECO:0000256" key="1">
    <source>
        <dbReference type="ARBA" id="ARBA00023043"/>
    </source>
</evidence>
<dbReference type="SUPFAM" id="SSF48403">
    <property type="entry name" value="Ankyrin repeat"/>
    <property type="match status" value="1"/>
</dbReference>
<dbReference type="Gene3D" id="2.60.40.10">
    <property type="entry name" value="Immunoglobulins"/>
    <property type="match status" value="1"/>
</dbReference>
<evidence type="ECO:0000313" key="4">
    <source>
        <dbReference type="Proteomes" id="UP000593567"/>
    </source>
</evidence>